<feature type="transmembrane region" description="Helical" evidence="1">
    <location>
        <begin position="96"/>
        <end position="113"/>
    </location>
</feature>
<sequence>MATIVATAARVITPLILPIAAYITCPNGQSRLGKTSMYPPQFVCKVLAILILLGVGIAWSIGEPSASKDISYLILVLLLAGSVLINCKQAQKYRQLIANITVFIVAFLVYSAADCDGAEKIVLAPIVSVFLIDMILSIQAMEPAQ</sequence>
<reference evidence="2" key="1">
    <citation type="journal article" date="2020" name="Nature">
        <title>Giant virus diversity and host interactions through global metagenomics.</title>
        <authorList>
            <person name="Schulz F."/>
            <person name="Roux S."/>
            <person name="Paez-Espino D."/>
            <person name="Jungbluth S."/>
            <person name="Walsh D.A."/>
            <person name="Denef V.J."/>
            <person name="McMahon K.D."/>
            <person name="Konstantinidis K.T."/>
            <person name="Eloe-Fadrosh E.A."/>
            <person name="Kyrpides N.C."/>
            <person name="Woyke T."/>
        </authorList>
    </citation>
    <scope>NUCLEOTIDE SEQUENCE</scope>
    <source>
        <strain evidence="2">GVMAG-M-3300020182-33</strain>
    </source>
</reference>
<dbReference type="EMBL" id="MN739301">
    <property type="protein sequence ID" value="QHS97621.1"/>
    <property type="molecule type" value="Genomic_DNA"/>
</dbReference>
<feature type="transmembrane region" description="Helical" evidence="1">
    <location>
        <begin position="119"/>
        <end position="138"/>
    </location>
</feature>
<dbReference type="AlphaFoldDB" id="A0A6C0C0J2"/>
<protein>
    <submittedName>
        <fullName evidence="2">Uncharacterized protein</fullName>
    </submittedName>
</protein>
<keyword evidence="1" id="KW-0472">Membrane</keyword>
<evidence type="ECO:0000313" key="2">
    <source>
        <dbReference type="EMBL" id="QHS97621.1"/>
    </source>
</evidence>
<organism evidence="2">
    <name type="scientific">viral metagenome</name>
    <dbReference type="NCBI Taxonomy" id="1070528"/>
    <lineage>
        <taxon>unclassified sequences</taxon>
        <taxon>metagenomes</taxon>
        <taxon>organismal metagenomes</taxon>
    </lineage>
</organism>
<name>A0A6C0C0J2_9ZZZZ</name>
<feature type="transmembrane region" description="Helical" evidence="1">
    <location>
        <begin position="6"/>
        <end position="25"/>
    </location>
</feature>
<proteinExistence type="predicted"/>
<feature type="transmembrane region" description="Helical" evidence="1">
    <location>
        <begin position="37"/>
        <end position="58"/>
    </location>
</feature>
<keyword evidence="1" id="KW-0812">Transmembrane</keyword>
<evidence type="ECO:0000256" key="1">
    <source>
        <dbReference type="SAM" id="Phobius"/>
    </source>
</evidence>
<feature type="transmembrane region" description="Helical" evidence="1">
    <location>
        <begin position="70"/>
        <end position="87"/>
    </location>
</feature>
<keyword evidence="1" id="KW-1133">Transmembrane helix</keyword>
<accession>A0A6C0C0J2</accession>